<dbReference type="Proteomes" id="UP000824201">
    <property type="component" value="Unassembled WGS sequence"/>
</dbReference>
<evidence type="ECO:0000256" key="8">
    <source>
        <dbReference type="ARBA" id="ARBA00023065"/>
    </source>
</evidence>
<dbReference type="Pfam" id="PF00005">
    <property type="entry name" value="ABC_tran"/>
    <property type="match status" value="1"/>
</dbReference>
<sequence>MEIRAKNLQVAYGDTVVVDQLNIHLEKGKITTIIGPNGSGKSTVLKAVTRLLNYQKGAVYLNGRELQKFGTKELAQQIGVLPQMHTAPPDFKVKDLVSYGRMPYQKWYKRNQEQDEKIIEWAMHSTGVYKLKEKSIQECSGGEAQRVWIATVMAQQPEMMFLDEPTTYLDISHQLETMRLIKKVNQESGIGIVMVLHDLGQALEISDHIIVIQNGKKYDEGRPEDVITAKMMKEVYNVDCDVVWLKKRKKPLIVYKEIC</sequence>
<dbReference type="InterPro" id="IPR003593">
    <property type="entry name" value="AAA+_ATPase"/>
</dbReference>
<keyword evidence="5" id="KW-0547">Nucleotide-binding</keyword>
<dbReference type="FunFam" id="3.40.50.300:FF:000134">
    <property type="entry name" value="Iron-enterobactin ABC transporter ATP-binding protein"/>
    <property type="match status" value="1"/>
</dbReference>
<evidence type="ECO:0000256" key="5">
    <source>
        <dbReference type="ARBA" id="ARBA00022741"/>
    </source>
</evidence>
<dbReference type="InterPro" id="IPR027417">
    <property type="entry name" value="P-loop_NTPase"/>
</dbReference>
<dbReference type="GO" id="GO:0005524">
    <property type="term" value="F:ATP binding"/>
    <property type="evidence" value="ECO:0007669"/>
    <property type="project" value="UniProtKB-KW"/>
</dbReference>
<dbReference type="PROSITE" id="PS00211">
    <property type="entry name" value="ABC_TRANSPORTER_1"/>
    <property type="match status" value="1"/>
</dbReference>
<keyword evidence="4" id="KW-0410">Iron transport</keyword>
<dbReference type="SMART" id="SM00382">
    <property type="entry name" value="AAA"/>
    <property type="match status" value="1"/>
</dbReference>
<dbReference type="GO" id="GO:0006826">
    <property type="term" value="P:iron ion transport"/>
    <property type="evidence" value="ECO:0007669"/>
    <property type="project" value="UniProtKB-KW"/>
</dbReference>
<keyword evidence="9" id="KW-0472">Membrane</keyword>
<dbReference type="InterPro" id="IPR003439">
    <property type="entry name" value="ABC_transporter-like_ATP-bd"/>
</dbReference>
<evidence type="ECO:0000313" key="11">
    <source>
        <dbReference type="EMBL" id="HIR88213.1"/>
    </source>
</evidence>
<dbReference type="GO" id="GO:0016887">
    <property type="term" value="F:ATP hydrolysis activity"/>
    <property type="evidence" value="ECO:0007669"/>
    <property type="project" value="InterPro"/>
</dbReference>
<dbReference type="PROSITE" id="PS50893">
    <property type="entry name" value="ABC_TRANSPORTER_2"/>
    <property type="match status" value="1"/>
</dbReference>
<dbReference type="AlphaFoldDB" id="A0A9D1JCJ0"/>
<gene>
    <name evidence="11" type="ORF">IAC96_04605</name>
</gene>
<dbReference type="SUPFAM" id="SSF52540">
    <property type="entry name" value="P-loop containing nucleoside triphosphate hydrolases"/>
    <property type="match status" value="1"/>
</dbReference>
<feature type="domain" description="ABC transporter" evidence="10">
    <location>
        <begin position="3"/>
        <end position="239"/>
    </location>
</feature>
<dbReference type="PANTHER" id="PTHR42771:SF4">
    <property type="entry name" value="IRON(3+)-HYDROXAMATE IMPORT ATP-BINDING PROTEIN FHUC"/>
    <property type="match status" value="1"/>
</dbReference>
<name>A0A9D1JCJ0_9FIRM</name>
<dbReference type="InterPro" id="IPR051535">
    <property type="entry name" value="Siderophore_ABC-ATPase"/>
</dbReference>
<accession>A0A9D1JCJ0</accession>
<dbReference type="InterPro" id="IPR017871">
    <property type="entry name" value="ABC_transporter-like_CS"/>
</dbReference>
<evidence type="ECO:0000256" key="3">
    <source>
        <dbReference type="ARBA" id="ARBA00022475"/>
    </source>
</evidence>
<evidence type="ECO:0000256" key="1">
    <source>
        <dbReference type="ARBA" id="ARBA00004202"/>
    </source>
</evidence>
<evidence type="ECO:0000256" key="7">
    <source>
        <dbReference type="ARBA" id="ARBA00023004"/>
    </source>
</evidence>
<keyword evidence="6 11" id="KW-0067">ATP-binding</keyword>
<reference evidence="11" key="1">
    <citation type="submission" date="2020-10" db="EMBL/GenBank/DDBJ databases">
        <authorList>
            <person name="Gilroy R."/>
        </authorList>
    </citation>
    <scope>NUCLEOTIDE SEQUENCE</scope>
    <source>
        <strain evidence="11">ChiW13-3771</strain>
    </source>
</reference>
<keyword evidence="8" id="KW-0406">Ion transport</keyword>
<evidence type="ECO:0000259" key="10">
    <source>
        <dbReference type="PROSITE" id="PS50893"/>
    </source>
</evidence>
<reference evidence="11" key="2">
    <citation type="journal article" date="2021" name="PeerJ">
        <title>Extensive microbial diversity within the chicken gut microbiome revealed by metagenomics and culture.</title>
        <authorList>
            <person name="Gilroy R."/>
            <person name="Ravi A."/>
            <person name="Getino M."/>
            <person name="Pursley I."/>
            <person name="Horton D.L."/>
            <person name="Alikhan N.F."/>
            <person name="Baker D."/>
            <person name="Gharbi K."/>
            <person name="Hall N."/>
            <person name="Watson M."/>
            <person name="Adriaenssens E.M."/>
            <person name="Foster-Nyarko E."/>
            <person name="Jarju S."/>
            <person name="Secka A."/>
            <person name="Antonio M."/>
            <person name="Oren A."/>
            <person name="Chaudhuri R.R."/>
            <person name="La Ragione R."/>
            <person name="Hildebrand F."/>
            <person name="Pallen M.J."/>
        </authorList>
    </citation>
    <scope>NUCLEOTIDE SEQUENCE</scope>
    <source>
        <strain evidence="11">ChiW13-3771</strain>
    </source>
</reference>
<dbReference type="EMBL" id="DVHN01000052">
    <property type="protein sequence ID" value="HIR88213.1"/>
    <property type="molecule type" value="Genomic_DNA"/>
</dbReference>
<evidence type="ECO:0000313" key="12">
    <source>
        <dbReference type="Proteomes" id="UP000824201"/>
    </source>
</evidence>
<proteinExistence type="predicted"/>
<dbReference type="Gene3D" id="3.40.50.300">
    <property type="entry name" value="P-loop containing nucleotide triphosphate hydrolases"/>
    <property type="match status" value="1"/>
</dbReference>
<evidence type="ECO:0000256" key="4">
    <source>
        <dbReference type="ARBA" id="ARBA00022496"/>
    </source>
</evidence>
<organism evidence="11 12">
    <name type="scientific">Candidatus Fimimorpha faecalis</name>
    <dbReference type="NCBI Taxonomy" id="2840824"/>
    <lineage>
        <taxon>Bacteria</taxon>
        <taxon>Bacillati</taxon>
        <taxon>Bacillota</taxon>
        <taxon>Clostridia</taxon>
        <taxon>Eubacteriales</taxon>
        <taxon>Candidatus Fimimorpha</taxon>
    </lineage>
</organism>
<evidence type="ECO:0000256" key="6">
    <source>
        <dbReference type="ARBA" id="ARBA00022840"/>
    </source>
</evidence>
<evidence type="ECO:0000256" key="9">
    <source>
        <dbReference type="ARBA" id="ARBA00023136"/>
    </source>
</evidence>
<comment type="subcellular location">
    <subcellularLocation>
        <location evidence="1">Cell membrane</location>
        <topology evidence="1">Peripheral membrane protein</topology>
    </subcellularLocation>
</comment>
<comment type="caution">
    <text evidence="11">The sequence shown here is derived from an EMBL/GenBank/DDBJ whole genome shotgun (WGS) entry which is preliminary data.</text>
</comment>
<keyword evidence="7" id="KW-0408">Iron</keyword>
<keyword evidence="3" id="KW-1003">Cell membrane</keyword>
<dbReference type="GO" id="GO:0005886">
    <property type="term" value="C:plasma membrane"/>
    <property type="evidence" value="ECO:0007669"/>
    <property type="project" value="UniProtKB-SubCell"/>
</dbReference>
<dbReference type="PANTHER" id="PTHR42771">
    <property type="entry name" value="IRON(3+)-HYDROXAMATE IMPORT ATP-BINDING PROTEIN FHUC"/>
    <property type="match status" value="1"/>
</dbReference>
<keyword evidence="2" id="KW-0813">Transport</keyword>
<evidence type="ECO:0000256" key="2">
    <source>
        <dbReference type="ARBA" id="ARBA00022448"/>
    </source>
</evidence>
<dbReference type="CDD" id="cd03214">
    <property type="entry name" value="ABC_Iron-Siderophores_B12_Hemin"/>
    <property type="match status" value="1"/>
</dbReference>
<protein>
    <submittedName>
        <fullName evidence="11">ABC transporter ATP-binding protein</fullName>
    </submittedName>
</protein>